<feature type="region of interest" description="Disordered" evidence="1">
    <location>
        <begin position="91"/>
        <end position="112"/>
    </location>
</feature>
<organism evidence="3 4">
    <name type="scientific">Puccinia graminis f. sp. tritici</name>
    <dbReference type="NCBI Taxonomy" id="56615"/>
    <lineage>
        <taxon>Eukaryota</taxon>
        <taxon>Fungi</taxon>
        <taxon>Dikarya</taxon>
        <taxon>Basidiomycota</taxon>
        <taxon>Pucciniomycotina</taxon>
        <taxon>Pucciniomycetes</taxon>
        <taxon>Pucciniales</taxon>
        <taxon>Pucciniaceae</taxon>
        <taxon>Puccinia</taxon>
    </lineage>
</organism>
<sequence>MIPWLKIKAIILLISCLACTQQLNCPRNCSGYSYSQVPNYTGTHSACNTMTSCPDHVDCWRCTNQLPNQHHKCILCKHEWIEPISSQCPRYQSGKDQHINRRCARPDTASAA</sequence>
<name>A0A5B0NM43_PUCGR</name>
<evidence type="ECO:0000256" key="2">
    <source>
        <dbReference type="SAM" id="SignalP"/>
    </source>
</evidence>
<reference evidence="3 4" key="1">
    <citation type="submission" date="2019-05" db="EMBL/GenBank/DDBJ databases">
        <title>Emergence of the Ug99 lineage of the wheat stem rust pathogen through somatic hybridization.</title>
        <authorList>
            <person name="Li F."/>
            <person name="Upadhyaya N.M."/>
            <person name="Sperschneider J."/>
            <person name="Matny O."/>
            <person name="Nguyen-Phuc H."/>
            <person name="Mago R."/>
            <person name="Raley C."/>
            <person name="Miller M.E."/>
            <person name="Silverstein K.A.T."/>
            <person name="Henningsen E."/>
            <person name="Hirsch C.D."/>
            <person name="Visser B."/>
            <person name="Pretorius Z.A."/>
            <person name="Steffenson B.J."/>
            <person name="Schwessinger B."/>
            <person name="Dodds P.N."/>
            <person name="Figueroa M."/>
        </authorList>
    </citation>
    <scope>NUCLEOTIDE SEQUENCE [LARGE SCALE GENOMIC DNA]</scope>
    <source>
        <strain evidence="3">21-0</strain>
    </source>
</reference>
<keyword evidence="2" id="KW-0732">Signal</keyword>
<protein>
    <recommendedName>
        <fullName evidence="5">TNFR-Cys domain-containing protein</fullName>
    </recommendedName>
</protein>
<dbReference type="AlphaFoldDB" id="A0A5B0NM43"/>
<gene>
    <name evidence="3" type="ORF">PGT21_027912</name>
</gene>
<evidence type="ECO:0000313" key="3">
    <source>
        <dbReference type="EMBL" id="KAA1089712.1"/>
    </source>
</evidence>
<evidence type="ECO:0000256" key="1">
    <source>
        <dbReference type="SAM" id="MobiDB-lite"/>
    </source>
</evidence>
<feature type="signal peptide" evidence="2">
    <location>
        <begin position="1"/>
        <end position="20"/>
    </location>
</feature>
<comment type="caution">
    <text evidence="3">The sequence shown here is derived from an EMBL/GenBank/DDBJ whole genome shotgun (WGS) entry which is preliminary data.</text>
</comment>
<evidence type="ECO:0000313" key="4">
    <source>
        <dbReference type="Proteomes" id="UP000324748"/>
    </source>
</evidence>
<proteinExistence type="predicted"/>
<evidence type="ECO:0008006" key="5">
    <source>
        <dbReference type="Google" id="ProtNLM"/>
    </source>
</evidence>
<dbReference type="Proteomes" id="UP000324748">
    <property type="component" value="Unassembled WGS sequence"/>
</dbReference>
<keyword evidence="4" id="KW-1185">Reference proteome</keyword>
<feature type="chain" id="PRO_5022908971" description="TNFR-Cys domain-containing protein" evidence="2">
    <location>
        <begin position="21"/>
        <end position="112"/>
    </location>
</feature>
<accession>A0A5B0NM43</accession>
<dbReference type="EMBL" id="VSWC01000093">
    <property type="protein sequence ID" value="KAA1089712.1"/>
    <property type="molecule type" value="Genomic_DNA"/>
</dbReference>